<dbReference type="SMART" id="SM01234">
    <property type="entry name" value="Haemolytic"/>
    <property type="match status" value="1"/>
</dbReference>
<name>A0A0G1IRE7_9BACT</name>
<keyword evidence="1" id="KW-0472">Membrane</keyword>
<dbReference type="GO" id="GO:0005886">
    <property type="term" value="C:plasma membrane"/>
    <property type="evidence" value="ECO:0007669"/>
    <property type="project" value="UniProtKB-SubCell"/>
</dbReference>
<protein>
    <recommendedName>
        <fullName evidence="1">Putative membrane protein insertion efficiency factor</fullName>
    </recommendedName>
</protein>
<evidence type="ECO:0000313" key="2">
    <source>
        <dbReference type="EMBL" id="KKT34352.1"/>
    </source>
</evidence>
<comment type="subcellular location">
    <subcellularLocation>
        <location evidence="1">Cell membrane</location>
        <topology evidence="1">Peripheral membrane protein</topology>
        <orientation evidence="1">Cytoplasmic side</orientation>
    </subcellularLocation>
</comment>
<keyword evidence="1" id="KW-1003">Cell membrane</keyword>
<dbReference type="AlphaFoldDB" id="A0A0G1IRE7"/>
<dbReference type="HAMAP" id="MF_00386">
    <property type="entry name" value="UPF0161_YidD"/>
    <property type="match status" value="1"/>
</dbReference>
<dbReference type="NCBIfam" id="TIGR00278">
    <property type="entry name" value="membrane protein insertion efficiency factor YidD"/>
    <property type="match status" value="1"/>
</dbReference>
<dbReference type="PANTHER" id="PTHR33383">
    <property type="entry name" value="MEMBRANE PROTEIN INSERTION EFFICIENCY FACTOR-RELATED"/>
    <property type="match status" value="1"/>
</dbReference>
<dbReference type="Proteomes" id="UP000034617">
    <property type="component" value="Unassembled WGS sequence"/>
</dbReference>
<proteinExistence type="inferred from homology"/>
<comment type="function">
    <text evidence="1">Could be involved in insertion of integral membrane proteins into the membrane.</text>
</comment>
<evidence type="ECO:0000256" key="1">
    <source>
        <dbReference type="HAMAP-Rule" id="MF_00386"/>
    </source>
</evidence>
<comment type="caution">
    <text evidence="2">The sequence shown here is derived from an EMBL/GenBank/DDBJ whole genome shotgun (WGS) entry which is preliminary data.</text>
</comment>
<comment type="similarity">
    <text evidence="1">Belongs to the UPF0161 family.</text>
</comment>
<accession>A0A0G1IRE7</accession>
<dbReference type="EMBL" id="LCHM01000079">
    <property type="protein sequence ID" value="KKT34352.1"/>
    <property type="molecule type" value="Genomic_DNA"/>
</dbReference>
<gene>
    <name evidence="2" type="ORF">UW22_C0079G0003</name>
</gene>
<organism evidence="2 3">
    <name type="scientific">Candidatus Gottesmanbacteria bacterium GW2011_GWB1_44_11c</name>
    <dbReference type="NCBI Taxonomy" id="1618447"/>
    <lineage>
        <taxon>Bacteria</taxon>
        <taxon>Candidatus Gottesmaniibacteriota</taxon>
    </lineage>
</organism>
<dbReference type="PANTHER" id="PTHR33383:SF1">
    <property type="entry name" value="MEMBRANE PROTEIN INSERTION EFFICIENCY FACTOR-RELATED"/>
    <property type="match status" value="1"/>
</dbReference>
<reference evidence="2 3" key="1">
    <citation type="journal article" date="2015" name="Nature">
        <title>rRNA introns, odd ribosomes, and small enigmatic genomes across a large radiation of phyla.</title>
        <authorList>
            <person name="Brown C.T."/>
            <person name="Hug L.A."/>
            <person name="Thomas B.C."/>
            <person name="Sharon I."/>
            <person name="Castelle C.J."/>
            <person name="Singh A."/>
            <person name="Wilkins M.J."/>
            <person name="Williams K.H."/>
            <person name="Banfield J.F."/>
        </authorList>
    </citation>
    <scope>NUCLEOTIDE SEQUENCE [LARGE SCALE GENOMIC DNA]</scope>
</reference>
<sequence length="100" mass="11821">MKQFVLRLIRFYQKYLSPDTGILKTLYLVDSACRFKPTCSEYMYHAIDRYGIMKGIILGLRRILRCHPWSTGGYDPVPLGKSEIRISKFETKSKFKYLIF</sequence>
<evidence type="ECO:0000313" key="3">
    <source>
        <dbReference type="Proteomes" id="UP000034617"/>
    </source>
</evidence>
<dbReference type="Pfam" id="PF01809">
    <property type="entry name" value="YidD"/>
    <property type="match status" value="1"/>
</dbReference>
<dbReference type="PATRIC" id="fig|1618447.3.peg.1310"/>
<dbReference type="InterPro" id="IPR002696">
    <property type="entry name" value="Membr_insert_effic_factor_YidD"/>
</dbReference>